<comment type="caution">
    <text evidence="1">The sequence shown here is derived from an EMBL/GenBank/DDBJ whole genome shotgun (WGS) entry which is preliminary data.</text>
</comment>
<organism evidence="1">
    <name type="scientific">marine sediment metagenome</name>
    <dbReference type="NCBI Taxonomy" id="412755"/>
    <lineage>
        <taxon>unclassified sequences</taxon>
        <taxon>metagenomes</taxon>
        <taxon>ecological metagenomes</taxon>
    </lineage>
</organism>
<feature type="non-terminal residue" evidence="1">
    <location>
        <position position="1"/>
    </location>
</feature>
<reference evidence="1" key="1">
    <citation type="journal article" date="2014" name="Front. Microbiol.">
        <title>High frequency of phylogenetically diverse reductive dehalogenase-homologous genes in deep subseafloor sedimentary metagenomes.</title>
        <authorList>
            <person name="Kawai M."/>
            <person name="Futagami T."/>
            <person name="Toyoda A."/>
            <person name="Takaki Y."/>
            <person name="Nishi S."/>
            <person name="Hori S."/>
            <person name="Arai W."/>
            <person name="Tsubouchi T."/>
            <person name="Morono Y."/>
            <person name="Uchiyama I."/>
            <person name="Ito T."/>
            <person name="Fujiyama A."/>
            <person name="Inagaki F."/>
            <person name="Takami H."/>
        </authorList>
    </citation>
    <scope>NUCLEOTIDE SEQUENCE</scope>
    <source>
        <strain evidence="1">Expedition CK06-06</strain>
    </source>
</reference>
<evidence type="ECO:0000313" key="1">
    <source>
        <dbReference type="EMBL" id="GAG15948.1"/>
    </source>
</evidence>
<sequence length="257" mass="27458">ENITLDNSAVAAVDKAAYKLFNHYKDMGGNTYSGLRGEVSRTYAGLFKEAEGNAKITVATVGGMAKNYASFKANISLDKITDSKSLKAILSADIKIVKSLANIIARTPAGAERNNLATQLLNIVMVSSLKQAEFAASEEVKSIAKDFAEYQVEYAEALNKAFTDVKNAGVDLQQIVKNDVFIRKISGKDVNVFKESMKSLGSSMASSLKGDNLKKASTALNSINKMFGIESAPAVLYMMAAPAPPLDGIEGITPTQK</sequence>
<protein>
    <submittedName>
        <fullName evidence="1">Uncharacterized protein</fullName>
    </submittedName>
</protein>
<proteinExistence type="predicted"/>
<accession>X0VU37</accession>
<gene>
    <name evidence="1" type="ORF">S01H1_56110</name>
</gene>
<name>X0VU37_9ZZZZ</name>
<dbReference type="AlphaFoldDB" id="X0VU37"/>
<feature type="non-terminal residue" evidence="1">
    <location>
        <position position="257"/>
    </location>
</feature>
<dbReference type="EMBL" id="BARS01036510">
    <property type="protein sequence ID" value="GAG15948.1"/>
    <property type="molecule type" value="Genomic_DNA"/>
</dbReference>